<reference evidence="2" key="1">
    <citation type="submission" date="2013-09" db="EMBL/GenBank/DDBJ databases">
        <title>Corchorus olitorius genome sequencing.</title>
        <authorList>
            <person name="Alam M."/>
            <person name="Haque M.S."/>
            <person name="Islam M.S."/>
            <person name="Emdad E.M."/>
            <person name="Islam M.M."/>
            <person name="Ahmed B."/>
            <person name="Halim A."/>
            <person name="Hossen Q.M.M."/>
            <person name="Hossain M.Z."/>
            <person name="Ahmed R."/>
            <person name="Khan M.M."/>
            <person name="Islam R."/>
            <person name="Rashid M.M."/>
            <person name="Khan S.A."/>
            <person name="Rahman M.S."/>
            <person name="Alam M."/>
            <person name="Yahiya A.S."/>
            <person name="Khan M.S."/>
            <person name="Azam M.S."/>
            <person name="Haque T."/>
            <person name="Lashkar M.Z.H."/>
            <person name="Akhand A.I."/>
            <person name="Morshed G."/>
            <person name="Roy S."/>
            <person name="Uddin K.S."/>
            <person name="Rabeya T."/>
            <person name="Hossain A.S."/>
            <person name="Chowdhury A."/>
            <person name="Snigdha A.R."/>
            <person name="Mortoza M.S."/>
            <person name="Matin S.A."/>
            <person name="Hoque S.M.E."/>
            <person name="Islam M.K."/>
            <person name="Roy D.K."/>
            <person name="Haider R."/>
            <person name="Moosa M.M."/>
            <person name="Elias S.M."/>
            <person name="Hasan A.M."/>
            <person name="Jahan S."/>
            <person name="Shafiuddin M."/>
            <person name="Mahmood N."/>
            <person name="Shommy N.S."/>
        </authorList>
    </citation>
    <scope>NUCLEOTIDE SEQUENCE [LARGE SCALE GENOMIC DNA]</scope>
    <source>
        <strain evidence="2">cv. O-4</strain>
    </source>
</reference>
<dbReference type="Proteomes" id="UP000187203">
    <property type="component" value="Unassembled WGS sequence"/>
</dbReference>
<evidence type="ECO:0000313" key="2">
    <source>
        <dbReference type="Proteomes" id="UP000187203"/>
    </source>
</evidence>
<gene>
    <name evidence="1" type="ORF">COLO4_29114</name>
</gene>
<accession>A0A1R3HG68</accession>
<protein>
    <submittedName>
        <fullName evidence="1">UDP-glucose 4-epimerase related protein</fullName>
    </submittedName>
</protein>
<organism evidence="1 2">
    <name type="scientific">Corchorus olitorius</name>
    <dbReference type="NCBI Taxonomy" id="93759"/>
    <lineage>
        <taxon>Eukaryota</taxon>
        <taxon>Viridiplantae</taxon>
        <taxon>Streptophyta</taxon>
        <taxon>Embryophyta</taxon>
        <taxon>Tracheophyta</taxon>
        <taxon>Spermatophyta</taxon>
        <taxon>Magnoliopsida</taxon>
        <taxon>eudicotyledons</taxon>
        <taxon>Gunneridae</taxon>
        <taxon>Pentapetalae</taxon>
        <taxon>rosids</taxon>
        <taxon>malvids</taxon>
        <taxon>Malvales</taxon>
        <taxon>Malvaceae</taxon>
        <taxon>Grewioideae</taxon>
        <taxon>Apeibeae</taxon>
        <taxon>Corchorus</taxon>
    </lineage>
</organism>
<dbReference type="EMBL" id="AWUE01020233">
    <property type="protein sequence ID" value="OMO69367.1"/>
    <property type="molecule type" value="Genomic_DNA"/>
</dbReference>
<sequence>MESNEGPAEGSNCDHFVERFFKALDDGKYSL</sequence>
<comment type="caution">
    <text evidence="1">The sequence shown here is derived from an EMBL/GenBank/DDBJ whole genome shotgun (WGS) entry which is preliminary data.</text>
</comment>
<keyword evidence="2" id="KW-1185">Reference proteome</keyword>
<proteinExistence type="predicted"/>
<dbReference type="AlphaFoldDB" id="A0A1R3HG68"/>
<evidence type="ECO:0000313" key="1">
    <source>
        <dbReference type="EMBL" id="OMO69367.1"/>
    </source>
</evidence>
<name>A0A1R3HG68_9ROSI</name>